<reference evidence="5" key="1">
    <citation type="journal article" date="2017" name="Nat. Commun.">
        <title>The asparagus genome sheds light on the origin and evolution of a young Y chromosome.</title>
        <authorList>
            <person name="Harkess A."/>
            <person name="Zhou J."/>
            <person name="Xu C."/>
            <person name="Bowers J.E."/>
            <person name="Van der Hulst R."/>
            <person name="Ayyampalayam S."/>
            <person name="Mercati F."/>
            <person name="Riccardi P."/>
            <person name="McKain M.R."/>
            <person name="Kakrana A."/>
            <person name="Tang H."/>
            <person name="Ray J."/>
            <person name="Groenendijk J."/>
            <person name="Arikit S."/>
            <person name="Mathioni S.M."/>
            <person name="Nakano M."/>
            <person name="Shan H."/>
            <person name="Telgmann-Rauber A."/>
            <person name="Kanno A."/>
            <person name="Yue Z."/>
            <person name="Chen H."/>
            <person name="Li W."/>
            <person name="Chen Y."/>
            <person name="Xu X."/>
            <person name="Zhang Y."/>
            <person name="Luo S."/>
            <person name="Chen H."/>
            <person name="Gao J."/>
            <person name="Mao Z."/>
            <person name="Pires J.C."/>
            <person name="Luo M."/>
            <person name="Kudrna D."/>
            <person name="Wing R.A."/>
            <person name="Meyers B.C."/>
            <person name="Yi K."/>
            <person name="Kong H."/>
            <person name="Lavrijsen P."/>
            <person name="Sunseri F."/>
            <person name="Falavigna A."/>
            <person name="Ye Y."/>
            <person name="Leebens-Mack J.H."/>
            <person name="Chen G."/>
        </authorList>
    </citation>
    <scope>NUCLEOTIDE SEQUENCE [LARGE SCALE GENOMIC DNA]</scope>
    <source>
        <strain evidence="5">cv. DH0086</strain>
    </source>
</reference>
<accession>A0A5P1EE85</accession>
<dbReference type="InterPro" id="IPR013083">
    <property type="entry name" value="Znf_RING/FYVE/PHD"/>
</dbReference>
<feature type="region of interest" description="Disordered" evidence="3">
    <location>
        <begin position="105"/>
        <end position="150"/>
    </location>
</feature>
<feature type="compositionally biased region" description="Basic and acidic residues" evidence="3">
    <location>
        <begin position="192"/>
        <end position="206"/>
    </location>
</feature>
<dbReference type="PANTHER" id="PTHR46508:SF5">
    <property type="entry name" value="PHD-FINGER AND DNA BINDING DOMAIN-CONTAINING PROTEIN"/>
    <property type="match status" value="1"/>
</dbReference>
<dbReference type="EMBL" id="CM007387">
    <property type="protein sequence ID" value="ONK63497.1"/>
    <property type="molecule type" value="Genomic_DNA"/>
</dbReference>
<feature type="region of interest" description="Disordered" evidence="3">
    <location>
        <begin position="37"/>
        <end position="59"/>
    </location>
</feature>
<evidence type="ECO:0000313" key="5">
    <source>
        <dbReference type="Proteomes" id="UP000243459"/>
    </source>
</evidence>
<feature type="region of interest" description="Disordered" evidence="3">
    <location>
        <begin position="428"/>
        <end position="456"/>
    </location>
</feature>
<dbReference type="PANTHER" id="PTHR46508">
    <property type="entry name" value="PHD FINGER FAMILY PROTEIN"/>
    <property type="match status" value="1"/>
</dbReference>
<organism evidence="4 5">
    <name type="scientific">Asparagus officinalis</name>
    <name type="common">Garden asparagus</name>
    <dbReference type="NCBI Taxonomy" id="4686"/>
    <lineage>
        <taxon>Eukaryota</taxon>
        <taxon>Viridiplantae</taxon>
        <taxon>Streptophyta</taxon>
        <taxon>Embryophyta</taxon>
        <taxon>Tracheophyta</taxon>
        <taxon>Spermatophyta</taxon>
        <taxon>Magnoliopsida</taxon>
        <taxon>Liliopsida</taxon>
        <taxon>Asparagales</taxon>
        <taxon>Asparagaceae</taxon>
        <taxon>Asparagoideae</taxon>
        <taxon>Asparagus</taxon>
    </lineage>
</organism>
<gene>
    <name evidence="4" type="ORF">A4U43_C07F15760</name>
</gene>
<feature type="compositionally biased region" description="Basic and acidic residues" evidence="3">
    <location>
        <begin position="105"/>
        <end position="120"/>
    </location>
</feature>
<keyword evidence="1" id="KW-0863">Zinc-finger</keyword>
<dbReference type="GO" id="GO:0008270">
    <property type="term" value="F:zinc ion binding"/>
    <property type="evidence" value="ECO:0007669"/>
    <property type="project" value="UniProtKB-KW"/>
</dbReference>
<evidence type="ECO:0000256" key="1">
    <source>
        <dbReference type="ARBA" id="ARBA00022771"/>
    </source>
</evidence>
<feature type="compositionally biased region" description="Basic and acidic residues" evidence="3">
    <location>
        <begin position="171"/>
        <end position="182"/>
    </location>
</feature>
<proteinExistence type="predicted"/>
<feature type="compositionally biased region" description="Basic residues" evidence="3">
    <location>
        <begin position="131"/>
        <end position="142"/>
    </location>
</feature>
<evidence type="ECO:0000313" key="4">
    <source>
        <dbReference type="EMBL" id="ONK63497.1"/>
    </source>
</evidence>
<dbReference type="SUPFAM" id="SSF57903">
    <property type="entry name" value="FYVE/PHD zinc finger"/>
    <property type="match status" value="1"/>
</dbReference>
<dbReference type="Gramene" id="ONK63497">
    <property type="protein sequence ID" value="ONK63497"/>
    <property type="gene ID" value="A4U43_C07F15760"/>
</dbReference>
<dbReference type="AlphaFoldDB" id="A0A5P1EE85"/>
<sequence length="534" mass="60742">MGRGHRGETGFFHRKHFRVPKGVVTTSYTCNRCKDAKTMSGKDKQRKTEKSKEDTTNVKTKEENINSMNLMDREISTVNVTAWGKRSVMLKKEIKSKIVGDKDKKSMKVEESCRRSERVRQKSIGNGKLKSQGHKKVSKKRKISEGKAVEAKEDKGKHVVTKIKIKFNGPKRSEEGISERTRAKIKFNGPKRSKENKSESAKSEKYENGISWRKRKRSVVRFSYWLNGLLWTHKAVTEGQSDFKERNVILPFQQDLITTPCCCLCHQEYNSGVIYISCERCQGWFHGDIFGLAVENINHLIGFLCHKCRMRDEPVCPFSDGTIGGAELDRKYEIGMNVMGNEGQNDVDQQYGDPVLCKDGYLDEDCLARVQSKDRFDKLQRENVPEEELCLSSNSKLTNGHLAHLQQKNNFGEFRNCVRESCPSIVQSQDHMDEKRREDVTLHEEEPSSCPKSVSENLDNVQLPQVEEAYISSTKKESVVEVGVALPEAREELYGMIEIPDPGIEVGIHSDSIKFDPQITLPALNLDDADRVTG</sequence>
<evidence type="ECO:0000256" key="2">
    <source>
        <dbReference type="ARBA" id="ARBA00022833"/>
    </source>
</evidence>
<keyword evidence="5" id="KW-1185">Reference proteome</keyword>
<dbReference type="Proteomes" id="UP000243459">
    <property type="component" value="Chromosome 7"/>
</dbReference>
<feature type="compositionally biased region" description="Basic and acidic residues" evidence="3">
    <location>
        <begin position="430"/>
        <end position="446"/>
    </location>
</feature>
<feature type="region of interest" description="Disordered" evidence="3">
    <location>
        <begin position="171"/>
        <end position="206"/>
    </location>
</feature>
<evidence type="ECO:0000256" key="3">
    <source>
        <dbReference type="SAM" id="MobiDB-lite"/>
    </source>
</evidence>
<name>A0A5P1EE85_ASPOF</name>
<dbReference type="Gene3D" id="3.30.40.10">
    <property type="entry name" value="Zinc/RING finger domain, C3HC4 (zinc finger)"/>
    <property type="match status" value="1"/>
</dbReference>
<keyword evidence="2" id="KW-0862">Zinc</keyword>
<dbReference type="InterPro" id="IPR011011">
    <property type="entry name" value="Znf_FYVE_PHD"/>
</dbReference>
<protein>
    <submittedName>
        <fullName evidence="4">Uncharacterized protein</fullName>
    </submittedName>
</protein>
<keyword evidence="1" id="KW-0479">Metal-binding</keyword>